<evidence type="ECO:0000313" key="13">
    <source>
        <dbReference type="Proteomes" id="UP000050640"/>
    </source>
</evidence>
<dbReference type="GO" id="GO:0008198">
    <property type="term" value="F:ferrous iron binding"/>
    <property type="evidence" value="ECO:0007669"/>
    <property type="project" value="TreeGrafter"/>
</dbReference>
<dbReference type="GO" id="GO:0006879">
    <property type="term" value="P:intracellular iron ion homeostasis"/>
    <property type="evidence" value="ECO:0007669"/>
    <property type="project" value="UniProtKB-KW"/>
</dbReference>
<dbReference type="PRINTS" id="PR00904">
    <property type="entry name" value="FRATAXIN"/>
</dbReference>
<evidence type="ECO:0000313" key="14">
    <source>
        <dbReference type="WBParaSite" id="EEL_0000015201-mRNA-1"/>
    </source>
</evidence>
<evidence type="ECO:0000256" key="7">
    <source>
        <dbReference type="ARBA" id="ARBA00022946"/>
    </source>
</evidence>
<dbReference type="GO" id="GO:0004322">
    <property type="term" value="F:ferroxidase activity"/>
    <property type="evidence" value="ECO:0007669"/>
    <property type="project" value="UniProtKB-EC"/>
</dbReference>
<dbReference type="Gene3D" id="3.30.920.10">
    <property type="entry name" value="Frataxin/CyaY"/>
    <property type="match status" value="1"/>
</dbReference>
<dbReference type="AlphaFoldDB" id="A0A0R3RFK9"/>
<dbReference type="PANTHER" id="PTHR16821:SF2">
    <property type="entry name" value="FRATAXIN, MITOCHONDRIAL"/>
    <property type="match status" value="1"/>
</dbReference>
<evidence type="ECO:0000256" key="2">
    <source>
        <dbReference type="ARBA" id="ARBA00008183"/>
    </source>
</evidence>
<dbReference type="PANTHER" id="PTHR16821">
    <property type="entry name" value="FRATAXIN"/>
    <property type="match status" value="1"/>
</dbReference>
<dbReference type="NCBIfam" id="TIGR03421">
    <property type="entry name" value="FeS_CyaY"/>
    <property type="match status" value="1"/>
</dbReference>
<accession>A0A0R3RFK9</accession>
<keyword evidence="5" id="KW-0813">Transport</keyword>
<comment type="subcellular location">
    <subcellularLocation>
        <location evidence="1">Mitochondrion</location>
    </subcellularLocation>
</comment>
<dbReference type="InterPro" id="IPR020895">
    <property type="entry name" value="Frataxin_CS"/>
</dbReference>
<keyword evidence="8" id="KW-0560">Oxidoreductase</keyword>
<dbReference type="GO" id="GO:0006826">
    <property type="term" value="P:iron ion transport"/>
    <property type="evidence" value="ECO:0007669"/>
    <property type="project" value="UniProtKB-KW"/>
</dbReference>
<evidence type="ECO:0000256" key="12">
    <source>
        <dbReference type="ARBA" id="ARBA00047990"/>
    </source>
</evidence>
<keyword evidence="9" id="KW-0408">Iron</keyword>
<dbReference type="GO" id="GO:0008199">
    <property type="term" value="F:ferric iron binding"/>
    <property type="evidence" value="ECO:0007669"/>
    <property type="project" value="InterPro"/>
</dbReference>
<evidence type="ECO:0000256" key="5">
    <source>
        <dbReference type="ARBA" id="ARBA00022448"/>
    </source>
</evidence>
<protein>
    <recommendedName>
        <fullName evidence="3">ferroxidase</fullName>
        <ecNumber evidence="3">1.16.3.1</ecNumber>
    </recommendedName>
</protein>
<dbReference type="InterPro" id="IPR036524">
    <property type="entry name" value="Frataxin/CyaY_sf"/>
</dbReference>
<comment type="similarity">
    <text evidence="2">Belongs to the frataxin family.</text>
</comment>
<dbReference type="SMART" id="SM01219">
    <property type="entry name" value="Frataxin_Cyay"/>
    <property type="match status" value="1"/>
</dbReference>
<keyword evidence="13" id="KW-1185">Reference proteome</keyword>
<dbReference type="NCBIfam" id="TIGR03422">
    <property type="entry name" value="mito_frataxin"/>
    <property type="match status" value="1"/>
</dbReference>
<organism evidence="13 14">
    <name type="scientific">Elaeophora elaphi</name>
    <dbReference type="NCBI Taxonomy" id="1147741"/>
    <lineage>
        <taxon>Eukaryota</taxon>
        <taxon>Metazoa</taxon>
        <taxon>Ecdysozoa</taxon>
        <taxon>Nematoda</taxon>
        <taxon>Chromadorea</taxon>
        <taxon>Rhabditida</taxon>
        <taxon>Spirurina</taxon>
        <taxon>Spiruromorpha</taxon>
        <taxon>Filarioidea</taxon>
        <taxon>Onchocercidae</taxon>
        <taxon>Elaeophora</taxon>
    </lineage>
</organism>
<dbReference type="InterPro" id="IPR002908">
    <property type="entry name" value="Frataxin/CyaY"/>
</dbReference>
<keyword evidence="10" id="KW-0406">Ion transport</keyword>
<evidence type="ECO:0000256" key="10">
    <source>
        <dbReference type="ARBA" id="ARBA00023065"/>
    </source>
</evidence>
<proteinExistence type="inferred from homology"/>
<name>A0A0R3RFK9_9BILA</name>
<evidence type="ECO:0000256" key="11">
    <source>
        <dbReference type="ARBA" id="ARBA00023128"/>
    </source>
</evidence>
<dbReference type="InterPro" id="IPR017789">
    <property type="entry name" value="Frataxin"/>
</dbReference>
<evidence type="ECO:0000256" key="8">
    <source>
        <dbReference type="ARBA" id="ARBA00023002"/>
    </source>
</evidence>
<dbReference type="GO" id="GO:0005739">
    <property type="term" value="C:mitochondrion"/>
    <property type="evidence" value="ECO:0007669"/>
    <property type="project" value="UniProtKB-SubCell"/>
</dbReference>
<keyword evidence="11" id="KW-0496">Mitochondrion</keyword>
<reference evidence="14" key="1">
    <citation type="submission" date="2017-02" db="UniProtKB">
        <authorList>
            <consortium name="WormBaseParasite"/>
        </authorList>
    </citation>
    <scope>IDENTIFICATION</scope>
</reference>
<dbReference type="GO" id="GO:0016226">
    <property type="term" value="P:iron-sulfur cluster assembly"/>
    <property type="evidence" value="ECO:0007669"/>
    <property type="project" value="InterPro"/>
</dbReference>
<dbReference type="GO" id="GO:0051537">
    <property type="term" value="F:2 iron, 2 sulfur cluster binding"/>
    <property type="evidence" value="ECO:0007669"/>
    <property type="project" value="TreeGrafter"/>
</dbReference>
<dbReference type="STRING" id="1147741.A0A0R3RFK9"/>
<evidence type="ECO:0000256" key="4">
    <source>
        <dbReference type="ARBA" id="ARBA00022434"/>
    </source>
</evidence>
<keyword evidence="4" id="KW-0409">Iron storage</keyword>
<dbReference type="Proteomes" id="UP000050640">
    <property type="component" value="Unplaced"/>
</dbReference>
<evidence type="ECO:0000256" key="6">
    <source>
        <dbReference type="ARBA" id="ARBA00022496"/>
    </source>
</evidence>
<evidence type="ECO:0000256" key="3">
    <source>
        <dbReference type="ARBA" id="ARBA00013107"/>
    </source>
</evidence>
<dbReference type="Pfam" id="PF01491">
    <property type="entry name" value="Frataxin_Cyay"/>
    <property type="match status" value="1"/>
</dbReference>
<sequence length="148" mass="17091">MLRRRLFTALADVRPYLKKRYLSSEANLSDDEYEKLANETLDKLADYLDSFPDKFSCDGEYDVNSSMGVITAKISQETGTYVINKQTPNRQIWLSSPLSGPKRFDLVDKKWISTRDNVSLDTLLNNEFRKIFQSEKIDFSEYCNCCSG</sequence>
<dbReference type="EC" id="1.16.3.1" evidence="3"/>
<dbReference type="WBParaSite" id="EEL_0000015201-mRNA-1">
    <property type="protein sequence ID" value="EEL_0000015201-mRNA-1"/>
    <property type="gene ID" value="EEL_0000015201"/>
</dbReference>
<dbReference type="PROSITE" id="PS01344">
    <property type="entry name" value="FRATAXIN_1"/>
    <property type="match status" value="1"/>
</dbReference>
<keyword evidence="6" id="KW-0410">Iron transport</keyword>
<comment type="catalytic activity">
    <reaction evidence="12">
        <text>4 Fe(2+) + O2 + 4 H(+) = 4 Fe(3+) + 2 H2O</text>
        <dbReference type="Rhea" id="RHEA:11148"/>
        <dbReference type="ChEBI" id="CHEBI:15377"/>
        <dbReference type="ChEBI" id="CHEBI:15378"/>
        <dbReference type="ChEBI" id="CHEBI:15379"/>
        <dbReference type="ChEBI" id="CHEBI:29033"/>
        <dbReference type="ChEBI" id="CHEBI:29034"/>
        <dbReference type="EC" id="1.16.3.1"/>
    </reaction>
</comment>
<evidence type="ECO:0000256" key="9">
    <source>
        <dbReference type="ARBA" id="ARBA00023004"/>
    </source>
</evidence>
<dbReference type="SUPFAM" id="SSF55387">
    <property type="entry name" value="Frataxin/Nqo15-like"/>
    <property type="match status" value="1"/>
</dbReference>
<evidence type="ECO:0000256" key="1">
    <source>
        <dbReference type="ARBA" id="ARBA00004173"/>
    </source>
</evidence>
<keyword evidence="7" id="KW-0809">Transit peptide</keyword>
<dbReference type="PROSITE" id="PS50810">
    <property type="entry name" value="FRATAXIN_2"/>
    <property type="match status" value="1"/>
</dbReference>
<dbReference type="GO" id="GO:0034986">
    <property type="term" value="F:iron chaperone activity"/>
    <property type="evidence" value="ECO:0007669"/>
    <property type="project" value="TreeGrafter"/>
</dbReference>